<feature type="region of interest" description="Disordered" evidence="1">
    <location>
        <begin position="1"/>
        <end position="20"/>
    </location>
</feature>
<evidence type="ECO:0000313" key="2">
    <source>
        <dbReference type="EMBL" id="TNN35209.1"/>
    </source>
</evidence>
<proteinExistence type="predicted"/>
<gene>
    <name evidence="2" type="ORF">EYF80_054621</name>
</gene>
<protein>
    <submittedName>
        <fullName evidence="2">Uncharacterized protein</fullName>
    </submittedName>
</protein>
<dbReference type="Proteomes" id="UP000314294">
    <property type="component" value="Unassembled WGS sequence"/>
</dbReference>
<evidence type="ECO:0000256" key="1">
    <source>
        <dbReference type="SAM" id="MobiDB-lite"/>
    </source>
</evidence>
<organism evidence="2 3">
    <name type="scientific">Liparis tanakae</name>
    <name type="common">Tanaka's snailfish</name>
    <dbReference type="NCBI Taxonomy" id="230148"/>
    <lineage>
        <taxon>Eukaryota</taxon>
        <taxon>Metazoa</taxon>
        <taxon>Chordata</taxon>
        <taxon>Craniata</taxon>
        <taxon>Vertebrata</taxon>
        <taxon>Euteleostomi</taxon>
        <taxon>Actinopterygii</taxon>
        <taxon>Neopterygii</taxon>
        <taxon>Teleostei</taxon>
        <taxon>Neoteleostei</taxon>
        <taxon>Acanthomorphata</taxon>
        <taxon>Eupercaria</taxon>
        <taxon>Perciformes</taxon>
        <taxon>Cottioidei</taxon>
        <taxon>Cottales</taxon>
        <taxon>Liparidae</taxon>
        <taxon>Liparis</taxon>
    </lineage>
</organism>
<name>A0A4Z2F247_9TELE</name>
<comment type="caution">
    <text evidence="2">The sequence shown here is derived from an EMBL/GenBank/DDBJ whole genome shotgun (WGS) entry which is preliminary data.</text>
</comment>
<keyword evidence="3" id="KW-1185">Reference proteome</keyword>
<reference evidence="2 3" key="1">
    <citation type="submission" date="2019-03" db="EMBL/GenBank/DDBJ databases">
        <title>First draft genome of Liparis tanakae, snailfish: a comprehensive survey of snailfish specific genes.</title>
        <authorList>
            <person name="Kim W."/>
            <person name="Song I."/>
            <person name="Jeong J.-H."/>
            <person name="Kim D."/>
            <person name="Kim S."/>
            <person name="Ryu S."/>
            <person name="Song J.Y."/>
            <person name="Lee S.K."/>
        </authorList>
    </citation>
    <scope>NUCLEOTIDE SEQUENCE [LARGE SCALE GENOMIC DNA]</scope>
    <source>
        <tissue evidence="2">Muscle</tissue>
    </source>
</reference>
<dbReference type="AlphaFoldDB" id="A0A4Z2F247"/>
<evidence type="ECO:0000313" key="3">
    <source>
        <dbReference type="Proteomes" id="UP000314294"/>
    </source>
</evidence>
<accession>A0A4Z2F247</accession>
<dbReference type="EMBL" id="SRLO01001809">
    <property type="protein sequence ID" value="TNN35209.1"/>
    <property type="molecule type" value="Genomic_DNA"/>
</dbReference>
<sequence length="94" mass="10333">MVSSARMSGLPVDSYPLPPRGLPVDSYPLPPRGLPVDSYLLEDVLLPHQLLPLPVGFGHEDVQDRLAAVQGVGHEEDHVFQQLDGEPEREKPSM</sequence>